<name>A0ACB7XZP9_9ERIC</name>
<evidence type="ECO:0000313" key="1">
    <source>
        <dbReference type="EMBL" id="KAH7846736.1"/>
    </source>
</evidence>
<accession>A0ACB7XZP9</accession>
<protein>
    <submittedName>
        <fullName evidence="1">Uncharacterized protein</fullName>
    </submittedName>
</protein>
<dbReference type="EMBL" id="CM037155">
    <property type="protein sequence ID" value="KAH7846736.1"/>
    <property type="molecule type" value="Genomic_DNA"/>
</dbReference>
<evidence type="ECO:0000313" key="2">
    <source>
        <dbReference type="Proteomes" id="UP000828048"/>
    </source>
</evidence>
<proteinExistence type="predicted"/>
<reference evidence="1 2" key="1">
    <citation type="journal article" date="2021" name="Hortic Res">
        <title>High-quality reference genome and annotation aids understanding of berry development for evergreen blueberry (Vaccinium darrowii).</title>
        <authorList>
            <person name="Yu J."/>
            <person name="Hulse-Kemp A.M."/>
            <person name="Babiker E."/>
            <person name="Staton M."/>
        </authorList>
    </citation>
    <scope>NUCLEOTIDE SEQUENCE [LARGE SCALE GENOMIC DNA]</scope>
    <source>
        <strain evidence="2">cv. NJ 8807/NJ 8810</strain>
        <tissue evidence="1">Young leaf</tissue>
    </source>
</reference>
<sequence>MSKIFLMGEQGDPYVTIAVSGSVIGRTFVISNSENPVWKQHFCVLVAHSAAEVHFVVKNNEAVGSRIIRVVGIPVEQLWSATKIDGTFPIIKETGKPWEIGAVLSVSIQYIPMGKMTLRNIGVPGTYFPLRKGGKVMLYQDAHVHDGFLPNLRLDHDMQYKHGNCWRDIFDAICQARDLLKTKSKEGVRVLLLVWDDPTSLNFLVVSRVVYILLFSVNGKLSGEFLRSILSPSKSVHGIRAWKITFFHAEQLGLSSTTLVDNVRFSGDFVRASVVGCPREPCHDLHCRIDGPTAYDILTNFEERWSSASKPRTHEKLKMSGGDALQKISKIRGITELKALNPKRLLETYKSYDDELHDDALLSIDSIPEIIRMTDLPCLTDDDPEAWHVQIYGYRMSLWAEHIGDLEECFNQPESIGCTRRVRTLGELNWKQFVANEVTEMKDHLLKYPLEVDRMGKVNPLPGCKEFPDMGGKVTGSTGPGLIDLDKNVTI</sequence>
<keyword evidence="2" id="KW-1185">Reference proteome</keyword>
<organism evidence="1 2">
    <name type="scientific">Vaccinium darrowii</name>
    <dbReference type="NCBI Taxonomy" id="229202"/>
    <lineage>
        <taxon>Eukaryota</taxon>
        <taxon>Viridiplantae</taxon>
        <taxon>Streptophyta</taxon>
        <taxon>Embryophyta</taxon>
        <taxon>Tracheophyta</taxon>
        <taxon>Spermatophyta</taxon>
        <taxon>Magnoliopsida</taxon>
        <taxon>eudicotyledons</taxon>
        <taxon>Gunneridae</taxon>
        <taxon>Pentapetalae</taxon>
        <taxon>asterids</taxon>
        <taxon>Ericales</taxon>
        <taxon>Ericaceae</taxon>
        <taxon>Vaccinioideae</taxon>
        <taxon>Vaccinieae</taxon>
        <taxon>Vaccinium</taxon>
    </lineage>
</organism>
<comment type="caution">
    <text evidence="1">The sequence shown here is derived from an EMBL/GenBank/DDBJ whole genome shotgun (WGS) entry which is preliminary data.</text>
</comment>
<gene>
    <name evidence="1" type="ORF">Vadar_017561</name>
</gene>
<dbReference type="Proteomes" id="UP000828048">
    <property type="component" value="Chromosome 5"/>
</dbReference>